<feature type="compositionally biased region" description="Low complexity" evidence="3">
    <location>
        <begin position="752"/>
        <end position="768"/>
    </location>
</feature>
<feature type="compositionally biased region" description="Basic and acidic residues" evidence="3">
    <location>
        <begin position="1410"/>
        <end position="1492"/>
    </location>
</feature>
<keyword evidence="4" id="KW-0472">Membrane</keyword>
<feature type="compositionally biased region" description="Basic and acidic residues" evidence="3">
    <location>
        <begin position="658"/>
        <end position="668"/>
    </location>
</feature>
<evidence type="ECO:0000256" key="3">
    <source>
        <dbReference type="SAM" id="MobiDB-lite"/>
    </source>
</evidence>
<feature type="compositionally biased region" description="Basic and acidic residues" evidence="3">
    <location>
        <begin position="426"/>
        <end position="435"/>
    </location>
</feature>
<reference evidence="8" key="1">
    <citation type="submission" date="2025-08" db="UniProtKB">
        <authorList>
            <consortium name="RefSeq"/>
        </authorList>
    </citation>
    <scope>IDENTIFICATION</scope>
    <source>
        <tissue evidence="8">Total insect</tissue>
    </source>
</reference>
<feature type="compositionally biased region" description="Low complexity" evidence="3">
    <location>
        <begin position="1326"/>
        <end position="1335"/>
    </location>
</feature>
<dbReference type="PROSITE" id="PS50853">
    <property type="entry name" value="FN3"/>
    <property type="match status" value="2"/>
</dbReference>
<dbReference type="FunFam" id="2.60.40.10:FF:000056">
    <property type="entry name" value="twitchin isoform X4"/>
    <property type="match status" value="1"/>
</dbReference>
<protein>
    <submittedName>
        <fullName evidence="8">Serine/arginine repetitive matrix protein 2</fullName>
    </submittedName>
</protein>
<evidence type="ECO:0000313" key="8">
    <source>
        <dbReference type="RefSeq" id="XP_034254626.1"/>
    </source>
</evidence>
<feature type="compositionally biased region" description="Pro residues" evidence="3">
    <location>
        <begin position="616"/>
        <end position="636"/>
    </location>
</feature>
<dbReference type="GO" id="GO:0031430">
    <property type="term" value="C:M band"/>
    <property type="evidence" value="ECO:0007669"/>
    <property type="project" value="TreeGrafter"/>
</dbReference>
<feature type="compositionally biased region" description="Basic and acidic residues" evidence="3">
    <location>
        <begin position="1255"/>
        <end position="1265"/>
    </location>
</feature>
<feature type="compositionally biased region" description="Basic and acidic residues" evidence="3">
    <location>
        <begin position="699"/>
        <end position="751"/>
    </location>
</feature>
<dbReference type="SUPFAM" id="SSF49265">
    <property type="entry name" value="Fibronectin type III"/>
    <property type="match status" value="1"/>
</dbReference>
<dbReference type="SMART" id="SM00060">
    <property type="entry name" value="FN3"/>
    <property type="match status" value="2"/>
</dbReference>
<dbReference type="GeneID" id="117653218"/>
<feature type="compositionally biased region" description="Low complexity" evidence="3">
    <location>
        <begin position="637"/>
        <end position="650"/>
    </location>
</feature>
<dbReference type="SUPFAM" id="SSF48726">
    <property type="entry name" value="Immunoglobulin"/>
    <property type="match status" value="2"/>
</dbReference>
<dbReference type="InterPro" id="IPR036179">
    <property type="entry name" value="Ig-like_dom_sf"/>
</dbReference>
<feature type="region of interest" description="Disordered" evidence="3">
    <location>
        <begin position="699"/>
        <end position="837"/>
    </location>
</feature>
<dbReference type="FunFam" id="2.60.40.10:FF:000612">
    <property type="entry name" value="palladin isoform X1"/>
    <property type="match status" value="1"/>
</dbReference>
<feature type="domain" description="Fibronectin type-III" evidence="6">
    <location>
        <begin position="33"/>
        <end position="133"/>
    </location>
</feature>
<feature type="compositionally biased region" description="Acidic residues" evidence="3">
    <location>
        <begin position="994"/>
        <end position="1039"/>
    </location>
</feature>
<feature type="compositionally biased region" description="Basic and acidic residues" evidence="3">
    <location>
        <begin position="1359"/>
        <end position="1392"/>
    </location>
</feature>
<feature type="compositionally biased region" description="Low complexity" evidence="3">
    <location>
        <begin position="929"/>
        <end position="942"/>
    </location>
</feature>
<feature type="region of interest" description="Disordered" evidence="3">
    <location>
        <begin position="598"/>
        <end position="678"/>
    </location>
</feature>
<dbReference type="GO" id="GO:0045214">
    <property type="term" value="P:sarcomere organization"/>
    <property type="evidence" value="ECO:0007669"/>
    <property type="project" value="TreeGrafter"/>
</dbReference>
<dbReference type="InterPro" id="IPR013098">
    <property type="entry name" value="Ig_I-set"/>
</dbReference>
<dbReference type="RefSeq" id="XP_034254626.1">
    <property type="nucleotide sequence ID" value="XM_034398735.1"/>
</dbReference>
<evidence type="ECO:0000259" key="6">
    <source>
        <dbReference type="PROSITE" id="PS50853"/>
    </source>
</evidence>
<feature type="compositionally biased region" description="Low complexity" evidence="3">
    <location>
        <begin position="1136"/>
        <end position="1151"/>
    </location>
</feature>
<feature type="region of interest" description="Disordered" evidence="3">
    <location>
        <begin position="896"/>
        <end position="1265"/>
    </location>
</feature>
<dbReference type="InterPro" id="IPR013783">
    <property type="entry name" value="Ig-like_fold"/>
</dbReference>
<feature type="compositionally biased region" description="Basic residues" evidence="3">
    <location>
        <begin position="1123"/>
        <end position="1135"/>
    </location>
</feature>
<gene>
    <name evidence="8" type="primary">LOC117653218</name>
</gene>
<organism evidence="8">
    <name type="scientific">Thrips palmi</name>
    <name type="common">Melon thrips</name>
    <dbReference type="NCBI Taxonomy" id="161013"/>
    <lineage>
        <taxon>Eukaryota</taxon>
        <taxon>Metazoa</taxon>
        <taxon>Ecdysozoa</taxon>
        <taxon>Arthropoda</taxon>
        <taxon>Hexapoda</taxon>
        <taxon>Insecta</taxon>
        <taxon>Pterygota</taxon>
        <taxon>Neoptera</taxon>
        <taxon>Paraneoptera</taxon>
        <taxon>Thysanoptera</taxon>
        <taxon>Terebrantia</taxon>
        <taxon>Thripoidea</taxon>
        <taxon>Thripidae</taxon>
        <taxon>Thrips</taxon>
    </lineage>
</organism>
<dbReference type="Proteomes" id="UP000515158">
    <property type="component" value="Unplaced"/>
</dbReference>
<feature type="compositionally biased region" description="Basic and acidic residues" evidence="3">
    <location>
        <begin position="1507"/>
        <end position="1518"/>
    </location>
</feature>
<feature type="region of interest" description="Disordered" evidence="3">
    <location>
        <begin position="1301"/>
        <end position="1537"/>
    </location>
</feature>
<dbReference type="FunCoup" id="A0A6P9AG92">
    <property type="interactions" value="3"/>
</dbReference>
<keyword evidence="4" id="KW-0812">Transmembrane</keyword>
<keyword evidence="4" id="KW-1133">Transmembrane helix</keyword>
<keyword evidence="1" id="KW-0677">Repeat</keyword>
<feature type="compositionally biased region" description="Pro residues" evidence="3">
    <location>
        <begin position="1336"/>
        <end position="1345"/>
    </location>
</feature>
<dbReference type="Pfam" id="PF07679">
    <property type="entry name" value="I-set"/>
    <property type="match status" value="2"/>
</dbReference>
<feature type="domain" description="Ig-like" evidence="5">
    <location>
        <begin position="235"/>
        <end position="329"/>
    </location>
</feature>
<dbReference type="FunFam" id="2.60.40.10:FF:000031">
    <property type="entry name" value="Myosin-binding protein C, slow type"/>
    <property type="match status" value="1"/>
</dbReference>
<feature type="compositionally biased region" description="Basic and acidic residues" evidence="3">
    <location>
        <begin position="896"/>
        <end position="911"/>
    </location>
</feature>
<dbReference type="SMART" id="SM00408">
    <property type="entry name" value="IGc2"/>
    <property type="match status" value="2"/>
</dbReference>
<dbReference type="PANTHER" id="PTHR13817:SF167">
    <property type="entry name" value="MYOMESIN AND MYOSIN BINDING PROTEIN"/>
    <property type="match status" value="1"/>
</dbReference>
<dbReference type="InterPro" id="IPR007110">
    <property type="entry name" value="Ig-like_dom"/>
</dbReference>
<feature type="domain" description="Fibronectin type-III" evidence="6">
    <location>
        <begin position="331"/>
        <end position="427"/>
    </location>
</feature>
<dbReference type="PRINTS" id="PR00014">
    <property type="entry name" value="FNTYPEIII"/>
</dbReference>
<dbReference type="SMART" id="SM00409">
    <property type="entry name" value="IG"/>
    <property type="match status" value="2"/>
</dbReference>
<dbReference type="InterPro" id="IPR003599">
    <property type="entry name" value="Ig_sub"/>
</dbReference>
<dbReference type="InterPro" id="IPR003961">
    <property type="entry name" value="FN3_dom"/>
</dbReference>
<keyword evidence="7" id="KW-1185">Reference proteome</keyword>
<dbReference type="InParanoid" id="A0A6P9AG92"/>
<feature type="domain" description="Ig-like" evidence="5">
    <location>
        <begin position="139"/>
        <end position="231"/>
    </location>
</feature>
<evidence type="ECO:0000256" key="4">
    <source>
        <dbReference type="SAM" id="Phobius"/>
    </source>
</evidence>
<dbReference type="OrthoDB" id="6107607at2759"/>
<dbReference type="CTD" id="110525"/>
<dbReference type="KEGG" id="tpal:117653218"/>
<dbReference type="Gene3D" id="2.60.40.10">
    <property type="entry name" value="Immunoglobulins"/>
    <property type="match status" value="4"/>
</dbReference>
<dbReference type="PROSITE" id="PS50835">
    <property type="entry name" value="IG_LIKE"/>
    <property type="match status" value="2"/>
</dbReference>
<feature type="compositionally biased region" description="Basic and acidic residues" evidence="3">
    <location>
        <begin position="1170"/>
        <end position="1187"/>
    </location>
</feature>
<dbReference type="PANTHER" id="PTHR13817">
    <property type="entry name" value="TITIN"/>
    <property type="match status" value="1"/>
</dbReference>
<accession>A0A6P9AG92</accession>
<dbReference type="InterPro" id="IPR050964">
    <property type="entry name" value="Striated_Muscle_Regulatory"/>
</dbReference>
<feature type="transmembrane region" description="Helical" evidence="4">
    <location>
        <begin position="1563"/>
        <end position="1590"/>
    </location>
</feature>
<dbReference type="CDD" id="cd00063">
    <property type="entry name" value="FN3"/>
    <property type="match status" value="2"/>
</dbReference>
<name>A0A6P9AG92_THRPL</name>
<dbReference type="FunFam" id="2.60.40.10:FF:001806">
    <property type="entry name" value="Blast:Twitchin"/>
    <property type="match status" value="1"/>
</dbReference>
<sequence length="1645" mass="180536">MGNQATKEYSKYHRHADGRKKNVHWEEAERPHPPGQPLLVPASPGAQNDVVTIRWDPPISDGGSAITGYLVEHRRTGSPHWVRATPGAVPRCQLTLSGLEPGWRYQFRVAAENAAGRSDPSAVSEPLTVTLAKGVATAPHFSKELQDTVALENEKVELTVRVTGTPAPKISWFKDGLEVFSGRRSRVVTDGEGTVITSTLIIHQAALADEGEIKCAATNRAGHAVTKARLRLEAPPSIRLPRQYEDGLLFELGEVIRVKVSVAGRPPPRVSWLHNGEVMRPGPRHEITTTDKGASLRVSEARRSDRGEYQVRAVNQLGEDVSAFLVTVTDRPTPPGKAMVAMTLGKSVTLNWGPPDDDGGCKIGNYIVEYYRVGWDMWLKAATCRQLTTTLGDLIEGSEYKFRVKAENPYGVSDPGDESETVFIPDPKRGIHDPPQRGADGSEQGSDWWNDRKRRRDPGAGASSEDTDDALDEKKARPDGAATATGSAPARKRAAPLSMDVEDVSPIPSPVPRVSRATEKSLSLPRTRSAAPGAATPRDAGAPEPPKRRNRSVPRSGDVRDDSVSPELDSMGSYLPTSPDEMGVVKGRLFGIHLSTDSVRSKHAHAGIEEEVYPPLASPRPSPARSPVPSSPPTSPSPGLSPGRSPRRSPIGGGEVTARPEAKPEAKPEANGVLDLRQVEEYANKYEAKLMELERRQRELEARGRQRQLELEEEQKKELERMRKDREWERERERSSQLARNKEAPAKKEAGKPTTLSATPTATPAAAPGQDRLFPRSEDGSVTGDSSEFLLVLLPNSRATTEERETTRSQTVASLRDGVDADGEPPVAPPMSLSAPELGAIDPDVPFMRNAVSSTELLHERAMARFYQEVAEEEAEKARRRRMSIERRVSLERRLSIERKNRERLKGRMDSVDEDAEDDLPVNLKRFATARPSGAAPAAPASPLQPRLGAAKAERVLTSEEREQADFAALRDRLSKATKSEPADSAARRRREQDLEDEMEDELDGEELGEEEEDEDLEEEEEEDEDEEDEDSELEEEDVPLGRYDDDQEETYHPRFGARLLSEQDDTPPTPPPHRKASSPEPEVPLFIPRAETYTTMTEHDNVASVLLTKRHSPVKGDVKPKPILKKRGSIRKSKSPGSKSPGSKSPGSKSPQRHKSPTQGLSPMIKKKDKLERRKSTDSADSDKSEKRRGRKAEEAVEAVEAVRMRPKPERPPPDDDKAPAVAREAMATATPEANLGISAAEAARSKRGLSTAPRRDSLKDDATKVVISHYSDLVREYGAQKPQQPKYLLSYDEIRARAEADADADDSGSTERVGPAGAQRAVLSSTPASTTAPPTTPTSPPEPTATLPVSAITSSSVREDLLARRESRREPSVSRKESRREPSAARRDTAASKADGPATRDVSASSSRRREPSSSRTREPSVARKEPSRRDASTSRREPSVSRRDASVSKRDASVSKRDSSVSKRDGSVSRRDGSVSRRDGSVSRRDGSVVRRPGGKEALGYHPYHRDRTSAERSLHRSHTSVASSTYSDDFRARTPEEEQELVRRAEENVKSTFRYATDLGMLVLAVWLYLFRSELLALPVLGLLVYRQAKEEVRRRVRAPAWLARVSARVRALGALGRGKATATATDAAGAATRATNPATR</sequence>
<evidence type="ECO:0000259" key="5">
    <source>
        <dbReference type="PROSITE" id="PS50835"/>
    </source>
</evidence>
<keyword evidence="2" id="KW-0393">Immunoglobulin domain</keyword>
<evidence type="ECO:0000313" key="7">
    <source>
        <dbReference type="Proteomes" id="UP000515158"/>
    </source>
</evidence>
<dbReference type="InterPro" id="IPR036116">
    <property type="entry name" value="FN3_sf"/>
</dbReference>
<dbReference type="InterPro" id="IPR003598">
    <property type="entry name" value="Ig_sub2"/>
</dbReference>
<feature type="compositionally biased region" description="Basic and acidic residues" evidence="3">
    <location>
        <begin position="1202"/>
        <end position="1220"/>
    </location>
</feature>
<evidence type="ECO:0000256" key="1">
    <source>
        <dbReference type="ARBA" id="ARBA00022737"/>
    </source>
</evidence>
<feature type="compositionally biased region" description="Basic and acidic residues" evidence="3">
    <location>
        <begin position="952"/>
        <end position="982"/>
    </location>
</feature>
<feature type="region of interest" description="Disordered" evidence="3">
    <location>
        <begin position="408"/>
        <end position="582"/>
    </location>
</feature>
<dbReference type="Pfam" id="PF00041">
    <property type="entry name" value="fn3"/>
    <property type="match status" value="2"/>
</dbReference>
<proteinExistence type="predicted"/>
<evidence type="ECO:0000256" key="2">
    <source>
        <dbReference type="ARBA" id="ARBA00023319"/>
    </source>
</evidence>